<evidence type="ECO:0000256" key="1">
    <source>
        <dbReference type="ARBA" id="ARBA00004685"/>
    </source>
</evidence>
<accession>A0A067T308</accession>
<gene>
    <name evidence="4" type="ORF">GALMADRAFT_65711</name>
</gene>
<dbReference type="PANTHER" id="PTHR33365">
    <property type="entry name" value="YALI0B05434P"/>
    <property type="match status" value="1"/>
</dbReference>
<evidence type="ECO:0000256" key="3">
    <source>
        <dbReference type="ARBA" id="ARBA00035112"/>
    </source>
</evidence>
<evidence type="ECO:0000313" key="4">
    <source>
        <dbReference type="EMBL" id="KDR77491.1"/>
    </source>
</evidence>
<dbReference type="STRING" id="685588.A0A067T308"/>
<evidence type="ECO:0000256" key="2">
    <source>
        <dbReference type="ARBA" id="ARBA00023002"/>
    </source>
</evidence>
<proteinExistence type="inferred from homology"/>
<comment type="pathway">
    <text evidence="1">Mycotoxin biosynthesis.</text>
</comment>
<dbReference type="OrthoDB" id="3687641at2759"/>
<evidence type="ECO:0000313" key="5">
    <source>
        <dbReference type="Proteomes" id="UP000027222"/>
    </source>
</evidence>
<dbReference type="GO" id="GO:0016491">
    <property type="term" value="F:oxidoreductase activity"/>
    <property type="evidence" value="ECO:0007669"/>
    <property type="project" value="UniProtKB-KW"/>
</dbReference>
<dbReference type="HOGENOM" id="CLU_042941_8_3_1"/>
<dbReference type="Pfam" id="PF11807">
    <property type="entry name" value="UstYa"/>
    <property type="match status" value="1"/>
</dbReference>
<dbReference type="AlphaFoldDB" id="A0A067T308"/>
<protein>
    <submittedName>
        <fullName evidence="4">Uncharacterized protein</fullName>
    </submittedName>
</protein>
<keyword evidence="5" id="KW-1185">Reference proteome</keyword>
<comment type="similarity">
    <text evidence="3">Belongs to the ustYa family.</text>
</comment>
<sequence>QFSLIDDEEWAETLPGKRGFVRLGPKGRPFGVALYHQLHCVNALRYAYTVARDGLVTDPEIMKSKFAHDNHCFQFLRQSILCGADNSLIMVDQSNQSLSHAGFGAKHRCRNWAQLRRFVLDNQAKWEGLSF</sequence>
<keyword evidence="2" id="KW-0560">Oxidoreductase</keyword>
<dbReference type="GO" id="GO:0043386">
    <property type="term" value="P:mycotoxin biosynthetic process"/>
    <property type="evidence" value="ECO:0007669"/>
    <property type="project" value="InterPro"/>
</dbReference>
<reference evidence="5" key="1">
    <citation type="journal article" date="2014" name="Proc. Natl. Acad. Sci. U.S.A.">
        <title>Extensive sampling of basidiomycete genomes demonstrates inadequacy of the white-rot/brown-rot paradigm for wood decay fungi.</title>
        <authorList>
            <person name="Riley R."/>
            <person name="Salamov A.A."/>
            <person name="Brown D.W."/>
            <person name="Nagy L.G."/>
            <person name="Floudas D."/>
            <person name="Held B.W."/>
            <person name="Levasseur A."/>
            <person name="Lombard V."/>
            <person name="Morin E."/>
            <person name="Otillar R."/>
            <person name="Lindquist E.A."/>
            <person name="Sun H."/>
            <person name="LaButti K.M."/>
            <person name="Schmutz J."/>
            <person name="Jabbour D."/>
            <person name="Luo H."/>
            <person name="Baker S.E."/>
            <person name="Pisabarro A.G."/>
            <person name="Walton J.D."/>
            <person name="Blanchette R.A."/>
            <person name="Henrissat B."/>
            <person name="Martin F."/>
            <person name="Cullen D."/>
            <person name="Hibbett D.S."/>
            <person name="Grigoriev I.V."/>
        </authorList>
    </citation>
    <scope>NUCLEOTIDE SEQUENCE [LARGE SCALE GENOMIC DNA]</scope>
    <source>
        <strain evidence="5">CBS 339.88</strain>
    </source>
</reference>
<dbReference type="Proteomes" id="UP000027222">
    <property type="component" value="Unassembled WGS sequence"/>
</dbReference>
<feature type="non-terminal residue" evidence="4">
    <location>
        <position position="1"/>
    </location>
</feature>
<dbReference type="PANTHER" id="PTHR33365:SF11">
    <property type="entry name" value="TAT PATHWAY SIGNAL SEQUENCE"/>
    <property type="match status" value="1"/>
</dbReference>
<dbReference type="EMBL" id="KL142376">
    <property type="protein sequence ID" value="KDR77491.1"/>
    <property type="molecule type" value="Genomic_DNA"/>
</dbReference>
<dbReference type="InterPro" id="IPR021765">
    <property type="entry name" value="UstYa-like"/>
</dbReference>
<name>A0A067T308_GALM3</name>
<organism evidence="4 5">
    <name type="scientific">Galerina marginata (strain CBS 339.88)</name>
    <dbReference type="NCBI Taxonomy" id="685588"/>
    <lineage>
        <taxon>Eukaryota</taxon>
        <taxon>Fungi</taxon>
        <taxon>Dikarya</taxon>
        <taxon>Basidiomycota</taxon>
        <taxon>Agaricomycotina</taxon>
        <taxon>Agaricomycetes</taxon>
        <taxon>Agaricomycetidae</taxon>
        <taxon>Agaricales</taxon>
        <taxon>Agaricineae</taxon>
        <taxon>Strophariaceae</taxon>
        <taxon>Galerina</taxon>
    </lineage>
</organism>